<dbReference type="Proteomes" id="UP001162131">
    <property type="component" value="Unassembled WGS sequence"/>
</dbReference>
<organism evidence="2 3">
    <name type="scientific">Blepharisma stoltei</name>
    <dbReference type="NCBI Taxonomy" id="1481888"/>
    <lineage>
        <taxon>Eukaryota</taxon>
        <taxon>Sar</taxon>
        <taxon>Alveolata</taxon>
        <taxon>Ciliophora</taxon>
        <taxon>Postciliodesmatophora</taxon>
        <taxon>Heterotrichea</taxon>
        <taxon>Heterotrichida</taxon>
        <taxon>Blepharismidae</taxon>
        <taxon>Blepharisma</taxon>
    </lineage>
</organism>
<sequence length="221" mass="26563">MRSCCPIELSYCSKKKPGHGKKSKKLEKKSQELKNVKKEQEEFVRQKSEIKTQRERALSEQRSHYNKIREERKHNTYTLKQAILQNKREEAFNVRKQREENIRKKKDMMDFFREENQARKSAIRGSEMSATQRINQWRNQKFEDFKNDYQKRIDTEDGIRKTKEKEVMDMELLEMELIKRLQNTQLIQKQAFEELDTVLKHSNVSKTSGIFSKKSLEGINN</sequence>
<evidence type="ECO:0000256" key="1">
    <source>
        <dbReference type="SAM" id="MobiDB-lite"/>
    </source>
</evidence>
<dbReference type="EMBL" id="CAJZBQ010000005">
    <property type="protein sequence ID" value="CAG9312086.1"/>
    <property type="molecule type" value="Genomic_DNA"/>
</dbReference>
<evidence type="ECO:0000313" key="2">
    <source>
        <dbReference type="EMBL" id="CAG9312086.1"/>
    </source>
</evidence>
<reference evidence="2" key="1">
    <citation type="submission" date="2021-09" db="EMBL/GenBank/DDBJ databases">
        <authorList>
            <consortium name="AG Swart"/>
            <person name="Singh M."/>
            <person name="Singh A."/>
            <person name="Seah K."/>
            <person name="Emmerich C."/>
        </authorList>
    </citation>
    <scope>NUCLEOTIDE SEQUENCE</scope>
    <source>
        <strain evidence="2">ATCC30299</strain>
    </source>
</reference>
<dbReference type="PANTHER" id="PTHR37473">
    <property type="entry name" value="EF-HAND DOMAIN-CONTAINING PROTEIN"/>
    <property type="match status" value="1"/>
</dbReference>
<dbReference type="PANTHER" id="PTHR37473:SF1">
    <property type="entry name" value="EF-HAND DOMAIN-CONTAINING PROTEIN"/>
    <property type="match status" value="1"/>
</dbReference>
<name>A0AAU9IFK7_9CILI</name>
<gene>
    <name evidence="2" type="ORF">BSTOLATCC_MIC5341</name>
</gene>
<comment type="caution">
    <text evidence="2">The sequence shown here is derived from an EMBL/GenBank/DDBJ whole genome shotgun (WGS) entry which is preliminary data.</text>
</comment>
<feature type="compositionally biased region" description="Basic residues" evidence="1">
    <location>
        <begin position="15"/>
        <end position="27"/>
    </location>
</feature>
<dbReference type="AlphaFoldDB" id="A0AAU9IFK7"/>
<feature type="compositionally biased region" description="Basic and acidic residues" evidence="1">
    <location>
        <begin position="28"/>
        <end position="62"/>
    </location>
</feature>
<evidence type="ECO:0000313" key="3">
    <source>
        <dbReference type="Proteomes" id="UP001162131"/>
    </source>
</evidence>
<accession>A0AAU9IFK7</accession>
<keyword evidence="3" id="KW-1185">Reference proteome</keyword>
<feature type="region of interest" description="Disordered" evidence="1">
    <location>
        <begin position="15"/>
        <end position="62"/>
    </location>
</feature>
<protein>
    <submittedName>
        <fullName evidence="2">Uncharacterized protein</fullName>
    </submittedName>
</protein>
<proteinExistence type="predicted"/>